<dbReference type="AlphaFoldDB" id="A0A4U1CQ81"/>
<organism evidence="2 3">
    <name type="scientific">Pedobacter frigoris</name>
    <dbReference type="NCBI Taxonomy" id="2571272"/>
    <lineage>
        <taxon>Bacteria</taxon>
        <taxon>Pseudomonadati</taxon>
        <taxon>Bacteroidota</taxon>
        <taxon>Sphingobacteriia</taxon>
        <taxon>Sphingobacteriales</taxon>
        <taxon>Sphingobacteriaceae</taxon>
        <taxon>Pedobacter</taxon>
    </lineage>
</organism>
<keyword evidence="1" id="KW-0812">Transmembrane</keyword>
<sequence>MELQNLIIGLTGVIFLVFYLAQSVKTKLYRKQAVKTEGVVTDLVIGGHTRPLCYHPIVKFKLTDGFYVSHQNSFGSSPSLFKQGEIVELLYLPENPAEFIILSKNPQKFYVIFLILGLLTFGYFLFNLVNELLMIGK</sequence>
<keyword evidence="1" id="KW-0472">Membrane</keyword>
<proteinExistence type="predicted"/>
<comment type="caution">
    <text evidence="2">The sequence shown here is derived from an EMBL/GenBank/DDBJ whole genome shotgun (WGS) entry which is preliminary data.</text>
</comment>
<feature type="transmembrane region" description="Helical" evidence="1">
    <location>
        <begin position="6"/>
        <end position="22"/>
    </location>
</feature>
<evidence type="ECO:0000313" key="3">
    <source>
        <dbReference type="Proteomes" id="UP000307244"/>
    </source>
</evidence>
<evidence type="ECO:0000256" key="1">
    <source>
        <dbReference type="SAM" id="Phobius"/>
    </source>
</evidence>
<reference evidence="2 3" key="1">
    <citation type="submission" date="2019-04" db="EMBL/GenBank/DDBJ databases">
        <title>Pedobacter sp. RP-3-15 sp. nov., isolated from Arctic soil.</title>
        <authorList>
            <person name="Dahal R.H."/>
            <person name="Kim D.-U."/>
        </authorList>
    </citation>
    <scope>NUCLEOTIDE SEQUENCE [LARGE SCALE GENOMIC DNA]</scope>
    <source>
        <strain evidence="2 3">RP-3-15</strain>
    </source>
</reference>
<protein>
    <submittedName>
        <fullName evidence="2">DUF3592 domain-containing protein</fullName>
    </submittedName>
</protein>
<dbReference type="Proteomes" id="UP000307244">
    <property type="component" value="Unassembled WGS sequence"/>
</dbReference>
<keyword evidence="1" id="KW-1133">Transmembrane helix</keyword>
<dbReference type="EMBL" id="SWBQ01000001">
    <property type="protein sequence ID" value="TKC09683.1"/>
    <property type="molecule type" value="Genomic_DNA"/>
</dbReference>
<name>A0A4U1CQ81_9SPHI</name>
<accession>A0A4U1CQ81</accession>
<dbReference type="RefSeq" id="WP_136835091.1">
    <property type="nucleotide sequence ID" value="NZ_SWBQ01000001.1"/>
</dbReference>
<feature type="transmembrane region" description="Helical" evidence="1">
    <location>
        <begin position="109"/>
        <end position="129"/>
    </location>
</feature>
<dbReference type="OrthoDB" id="681001at2"/>
<keyword evidence="3" id="KW-1185">Reference proteome</keyword>
<evidence type="ECO:0000313" key="2">
    <source>
        <dbReference type="EMBL" id="TKC09683.1"/>
    </source>
</evidence>
<gene>
    <name evidence="2" type="ORF">FA047_06275</name>
</gene>